<dbReference type="InterPro" id="IPR002772">
    <property type="entry name" value="Glyco_hydro_3_C"/>
</dbReference>
<comment type="caution">
    <text evidence="5">The sequence shown here is derived from an EMBL/GenBank/DDBJ whole genome shotgun (WGS) entry which is preliminary data.</text>
</comment>
<dbReference type="InterPro" id="IPR026891">
    <property type="entry name" value="Fn3-like"/>
</dbReference>
<dbReference type="GO" id="GO:0016787">
    <property type="term" value="F:hydrolase activity"/>
    <property type="evidence" value="ECO:0007669"/>
    <property type="project" value="UniProtKB-KW"/>
</dbReference>
<dbReference type="PRINTS" id="PR00133">
    <property type="entry name" value="GLHYDRLASE3"/>
</dbReference>
<dbReference type="InterPro" id="IPR050288">
    <property type="entry name" value="Cellulose_deg_GH3"/>
</dbReference>
<protein>
    <submittedName>
        <fullName evidence="5">Glycoside hydrolase family 3 C-terminal domain-containing protein</fullName>
    </submittedName>
</protein>
<feature type="domain" description="Fibronectin type III-like" evidence="4">
    <location>
        <begin position="650"/>
        <end position="715"/>
    </location>
</feature>
<dbReference type="Gene3D" id="2.60.40.10">
    <property type="entry name" value="Immunoglobulins"/>
    <property type="match status" value="1"/>
</dbReference>
<evidence type="ECO:0000259" key="4">
    <source>
        <dbReference type="SMART" id="SM01217"/>
    </source>
</evidence>
<feature type="signal peptide" evidence="3">
    <location>
        <begin position="1"/>
        <end position="25"/>
    </location>
</feature>
<evidence type="ECO:0000313" key="5">
    <source>
        <dbReference type="EMBL" id="MCJ2180226.1"/>
    </source>
</evidence>
<accession>A0ABT0B5S8</accession>
<evidence type="ECO:0000256" key="1">
    <source>
        <dbReference type="ARBA" id="ARBA00005336"/>
    </source>
</evidence>
<dbReference type="Pfam" id="PF14310">
    <property type="entry name" value="Fn3-like"/>
    <property type="match status" value="1"/>
</dbReference>
<dbReference type="SMART" id="SM01217">
    <property type="entry name" value="Fn3_like"/>
    <property type="match status" value="1"/>
</dbReference>
<dbReference type="SUPFAM" id="SSF52279">
    <property type="entry name" value="Beta-D-glucan exohydrolase, C-terminal domain"/>
    <property type="match status" value="1"/>
</dbReference>
<proteinExistence type="inferred from homology"/>
<sequence>MKNPSPRLAASLLFATALCPLPCFAHSSETDADARAEKAVAQMTEEEKLSLMQTELLARIPFDKQPKDIAIGVGYTPGVPRLGVPLLTESDASLGVANMGGFIRPKDGATALPSAMAMGSTWDPGLIEQGGRMMGGETRAKGFNVLLAGGVNLVREPRNGRNFEYFSEDPLLSGTLAGSSIRGIQSNNIVSTMKHYVLNAQETGRSFLNVNIDEAAMRESDLLAFEIANEIGQPGSVMCSYNKVNGVHSCENDFLLNTVLRHDWGFKGWVMSDWGGVHSVSVDKGLDQESGVRSLGESYFGKPLHDTLADGSIKPSDIDRSVTRIVRTMYKLGLADHPVSVGNPIDFEANGKVAQAIAEQGIVLLKNEGNLLPVAASARKIVVIGAHADVGVPSGGGSSQVWPAGGASLSLAIPGDAIYHRRLYMPSSPLQALREQFPDADVVYDDGTDPARAAEAAKGADIAIVFAEQFMAEGHDSLDLMLPDNQNGLIEAVAAANPKTVVVLETGGPVLMPWIDKVPAVIEAWYAGQRGGHAIARVLSGAVNPSGRLPVTFPSSVDQLPNPVLPGSDRITLKPGSDLYDMPTEQEPLNVTYPEGPDVGYRWFAKQDRKPLFAFGHGLSYTNFAMSAPKLSGMTARFTVSNTGSRGGASVAQLYLVSRAGKAERRLVGYQRVELAPGAKQSATITIEPRLLADWHNGGWWMPKGEYRFALGDDAQHLDREVSVKYAERSWKEVGGKQ</sequence>
<feature type="chain" id="PRO_5045838543" evidence="3">
    <location>
        <begin position="26"/>
        <end position="738"/>
    </location>
</feature>
<dbReference type="PANTHER" id="PTHR42715:SF10">
    <property type="entry name" value="BETA-GLUCOSIDASE"/>
    <property type="match status" value="1"/>
</dbReference>
<dbReference type="Pfam" id="PF01915">
    <property type="entry name" value="Glyco_hydro_3_C"/>
    <property type="match status" value="1"/>
</dbReference>
<organism evidence="5 6">
    <name type="scientific">Novosphingobium album</name>
    <name type="common">ex Hu et al. 2023</name>
    <dbReference type="NCBI Taxonomy" id="2930093"/>
    <lineage>
        <taxon>Bacteria</taxon>
        <taxon>Pseudomonadati</taxon>
        <taxon>Pseudomonadota</taxon>
        <taxon>Alphaproteobacteria</taxon>
        <taxon>Sphingomonadales</taxon>
        <taxon>Sphingomonadaceae</taxon>
        <taxon>Novosphingobium</taxon>
    </lineage>
</organism>
<evidence type="ECO:0000256" key="2">
    <source>
        <dbReference type="ARBA" id="ARBA00022801"/>
    </source>
</evidence>
<gene>
    <name evidence="5" type="ORF">MTR64_16765</name>
</gene>
<dbReference type="EMBL" id="JALHLE010000029">
    <property type="protein sequence ID" value="MCJ2180226.1"/>
    <property type="molecule type" value="Genomic_DNA"/>
</dbReference>
<dbReference type="RefSeq" id="WP_243995654.1">
    <property type="nucleotide sequence ID" value="NZ_JALHLE010000029.1"/>
</dbReference>
<dbReference type="InterPro" id="IPR017853">
    <property type="entry name" value="GH"/>
</dbReference>
<dbReference type="InterPro" id="IPR013783">
    <property type="entry name" value="Ig-like_fold"/>
</dbReference>
<evidence type="ECO:0000313" key="6">
    <source>
        <dbReference type="Proteomes" id="UP001162880"/>
    </source>
</evidence>
<name>A0ABT0B5S8_9SPHN</name>
<dbReference type="InterPro" id="IPR001764">
    <property type="entry name" value="Glyco_hydro_3_N"/>
</dbReference>
<dbReference type="Gene3D" id="3.20.20.300">
    <property type="entry name" value="Glycoside hydrolase, family 3, N-terminal domain"/>
    <property type="match status" value="1"/>
</dbReference>
<dbReference type="InterPro" id="IPR036962">
    <property type="entry name" value="Glyco_hydro_3_N_sf"/>
</dbReference>
<keyword evidence="3" id="KW-0732">Signal</keyword>
<reference evidence="5" key="1">
    <citation type="submission" date="2022-03" db="EMBL/GenBank/DDBJ databases">
        <title>Identification of a novel bacterium isolated from mangrove sediments.</title>
        <authorList>
            <person name="Pan X."/>
        </authorList>
    </citation>
    <scope>NUCLEOTIDE SEQUENCE</scope>
    <source>
        <strain evidence="5">B2580</strain>
    </source>
</reference>
<dbReference type="Gene3D" id="3.40.50.1700">
    <property type="entry name" value="Glycoside hydrolase family 3 C-terminal domain"/>
    <property type="match status" value="1"/>
</dbReference>
<dbReference type="SUPFAM" id="SSF51445">
    <property type="entry name" value="(Trans)glycosidases"/>
    <property type="match status" value="1"/>
</dbReference>
<evidence type="ECO:0000256" key="3">
    <source>
        <dbReference type="SAM" id="SignalP"/>
    </source>
</evidence>
<dbReference type="InterPro" id="IPR036881">
    <property type="entry name" value="Glyco_hydro_3_C_sf"/>
</dbReference>
<keyword evidence="6" id="KW-1185">Reference proteome</keyword>
<comment type="similarity">
    <text evidence="1">Belongs to the glycosyl hydrolase 3 family.</text>
</comment>
<keyword evidence="2 5" id="KW-0378">Hydrolase</keyword>
<dbReference type="PANTHER" id="PTHR42715">
    <property type="entry name" value="BETA-GLUCOSIDASE"/>
    <property type="match status" value="1"/>
</dbReference>
<dbReference type="Proteomes" id="UP001162880">
    <property type="component" value="Unassembled WGS sequence"/>
</dbReference>
<dbReference type="Pfam" id="PF00933">
    <property type="entry name" value="Glyco_hydro_3"/>
    <property type="match status" value="1"/>
</dbReference>